<sequence length="263" mass="29296">MSERPLRGQRIIVTRAEGQSQSLVEQIENAGGISIELPLIAFRAINHGELKKAISQLNEVEWLIFTSANGVHYTIHAYEEQIKELREHFNIAVVGEKTEDALQAYGLKADLLPSEYVAESLLHALKDKLKPNDKVLVTRGQLGRAILLEGLADLGVDVREIIVYETYCPVNAEDVERALQRSPTILTFTSSSTVRHFSQLCQERHIDLSNISSKIACIGPIAKQTALMEGLKVDIMPTNYTIEALVEAIITHVKEEKNNGFII</sequence>
<keyword evidence="12" id="KW-1185">Reference proteome</keyword>
<evidence type="ECO:0000313" key="11">
    <source>
        <dbReference type="EMBL" id="GAE30202.1"/>
    </source>
</evidence>
<dbReference type="GO" id="GO:0004852">
    <property type="term" value="F:uroporphyrinogen-III synthase activity"/>
    <property type="evidence" value="ECO:0007669"/>
    <property type="project" value="UniProtKB-UniRule"/>
</dbReference>
<gene>
    <name evidence="11" type="ORF">JCM9152_1599</name>
</gene>
<dbReference type="InterPro" id="IPR039793">
    <property type="entry name" value="UROS/Hem4"/>
</dbReference>
<dbReference type="GO" id="GO:0006782">
    <property type="term" value="P:protoporphyrinogen IX biosynthetic process"/>
    <property type="evidence" value="ECO:0007669"/>
    <property type="project" value="UniProtKB-UniRule"/>
</dbReference>
<keyword evidence="4 9" id="KW-0456">Lyase</keyword>
<comment type="function">
    <text evidence="6 9">Catalyzes cyclization of the linear tetrapyrrole, hydroxymethylbilane, to the macrocyclic uroporphyrinogen III.</text>
</comment>
<reference evidence="11" key="1">
    <citation type="journal article" date="2014" name="Genome Announc.">
        <title>Draft Genome Sequences of Three Alkaliphilic Bacillus Strains, Bacillus wakoensis JCM 9140T, Bacillus akibai JCM 9157T, and Bacillus hemicellulosilyticus JCM 9152T.</title>
        <authorList>
            <person name="Yuki M."/>
            <person name="Oshima K."/>
            <person name="Suda W."/>
            <person name="Oshida Y."/>
            <person name="Kitamura K."/>
            <person name="Iida T."/>
            <person name="Hattori M."/>
            <person name="Ohkuma M."/>
        </authorList>
    </citation>
    <scope>NUCLEOTIDE SEQUENCE [LARGE SCALE GENOMIC DNA]</scope>
    <source>
        <strain evidence="11">JCM 9152</strain>
    </source>
</reference>
<evidence type="ECO:0000313" key="12">
    <source>
        <dbReference type="Proteomes" id="UP000018895"/>
    </source>
</evidence>
<dbReference type="RefSeq" id="WP_052015692.1">
    <property type="nucleotide sequence ID" value="NZ_BAUU01000009.1"/>
</dbReference>
<dbReference type="GO" id="GO:0008168">
    <property type="term" value="F:methyltransferase activity"/>
    <property type="evidence" value="ECO:0007669"/>
    <property type="project" value="UniProtKB-KW"/>
</dbReference>
<organism evidence="11 12">
    <name type="scientific">Halalkalibacter hemicellulosilyticusJCM 9152</name>
    <dbReference type="NCBI Taxonomy" id="1236971"/>
    <lineage>
        <taxon>Bacteria</taxon>
        <taxon>Bacillati</taxon>
        <taxon>Bacillota</taxon>
        <taxon>Bacilli</taxon>
        <taxon>Bacillales</taxon>
        <taxon>Bacillaceae</taxon>
        <taxon>Halalkalibacter</taxon>
    </lineage>
</organism>
<evidence type="ECO:0000256" key="3">
    <source>
        <dbReference type="ARBA" id="ARBA00013109"/>
    </source>
</evidence>
<keyword evidence="11" id="KW-0489">Methyltransferase</keyword>
<evidence type="ECO:0000256" key="5">
    <source>
        <dbReference type="ARBA" id="ARBA00023244"/>
    </source>
</evidence>
<evidence type="ECO:0000259" key="10">
    <source>
        <dbReference type="Pfam" id="PF02602"/>
    </source>
</evidence>
<dbReference type="GO" id="GO:0006780">
    <property type="term" value="P:uroporphyrinogen III biosynthetic process"/>
    <property type="evidence" value="ECO:0007669"/>
    <property type="project" value="UniProtKB-UniRule"/>
</dbReference>
<dbReference type="SUPFAM" id="SSF69618">
    <property type="entry name" value="HemD-like"/>
    <property type="match status" value="1"/>
</dbReference>
<accession>W4QE21</accession>
<dbReference type="AlphaFoldDB" id="W4QE21"/>
<dbReference type="OrthoDB" id="9815856at2"/>
<evidence type="ECO:0000256" key="2">
    <source>
        <dbReference type="ARBA" id="ARBA00008133"/>
    </source>
</evidence>
<evidence type="ECO:0000256" key="8">
    <source>
        <dbReference type="ARBA" id="ARBA00048617"/>
    </source>
</evidence>
<dbReference type="Proteomes" id="UP000018895">
    <property type="component" value="Unassembled WGS sequence"/>
</dbReference>
<dbReference type="Gene3D" id="3.40.50.10090">
    <property type="match status" value="2"/>
</dbReference>
<comment type="catalytic activity">
    <reaction evidence="8 9">
        <text>hydroxymethylbilane = uroporphyrinogen III + H2O</text>
        <dbReference type="Rhea" id="RHEA:18965"/>
        <dbReference type="ChEBI" id="CHEBI:15377"/>
        <dbReference type="ChEBI" id="CHEBI:57308"/>
        <dbReference type="ChEBI" id="CHEBI:57845"/>
        <dbReference type="EC" id="4.2.1.75"/>
    </reaction>
</comment>
<dbReference type="CDD" id="cd06578">
    <property type="entry name" value="HemD"/>
    <property type="match status" value="1"/>
</dbReference>
<dbReference type="PANTHER" id="PTHR38042">
    <property type="entry name" value="UROPORPHYRINOGEN-III SYNTHASE, CHLOROPLASTIC"/>
    <property type="match status" value="1"/>
</dbReference>
<keyword evidence="5 9" id="KW-0627">Porphyrin biosynthesis</keyword>
<dbReference type="Pfam" id="PF02602">
    <property type="entry name" value="HEM4"/>
    <property type="match status" value="1"/>
</dbReference>
<dbReference type="PANTHER" id="PTHR38042:SF1">
    <property type="entry name" value="UROPORPHYRINOGEN-III SYNTHASE, CHLOROPLASTIC"/>
    <property type="match status" value="1"/>
</dbReference>
<dbReference type="InterPro" id="IPR003754">
    <property type="entry name" value="4pyrrol_synth_uPrphyn_synth"/>
</dbReference>
<comment type="pathway">
    <text evidence="1 9">Porphyrin-containing compound metabolism; protoporphyrin-IX biosynthesis; coproporphyrinogen-III from 5-aminolevulinate: step 3/4.</text>
</comment>
<feature type="domain" description="Tetrapyrrole biosynthesis uroporphyrinogen III synthase" evidence="10">
    <location>
        <begin position="22"/>
        <end position="247"/>
    </location>
</feature>
<name>W4QE21_9BACI</name>
<evidence type="ECO:0000256" key="4">
    <source>
        <dbReference type="ARBA" id="ARBA00023239"/>
    </source>
</evidence>
<dbReference type="EMBL" id="BAUU01000009">
    <property type="protein sequence ID" value="GAE30202.1"/>
    <property type="molecule type" value="Genomic_DNA"/>
</dbReference>
<comment type="caution">
    <text evidence="11">The sequence shown here is derived from an EMBL/GenBank/DDBJ whole genome shotgun (WGS) entry which is preliminary data.</text>
</comment>
<evidence type="ECO:0000256" key="1">
    <source>
        <dbReference type="ARBA" id="ARBA00004772"/>
    </source>
</evidence>
<evidence type="ECO:0000256" key="9">
    <source>
        <dbReference type="RuleBase" id="RU366031"/>
    </source>
</evidence>
<keyword evidence="11" id="KW-0808">Transferase</keyword>
<evidence type="ECO:0000256" key="6">
    <source>
        <dbReference type="ARBA" id="ARBA00037589"/>
    </source>
</evidence>
<dbReference type="EC" id="4.2.1.75" evidence="3 9"/>
<dbReference type="UniPathway" id="UPA00251">
    <property type="reaction ID" value="UER00320"/>
</dbReference>
<comment type="similarity">
    <text evidence="2 9">Belongs to the uroporphyrinogen-III synthase family.</text>
</comment>
<protein>
    <recommendedName>
        <fullName evidence="7 9">Uroporphyrinogen-III synthase</fullName>
        <ecNumber evidence="3 9">4.2.1.75</ecNumber>
    </recommendedName>
</protein>
<dbReference type="GO" id="GO:0032259">
    <property type="term" value="P:methylation"/>
    <property type="evidence" value="ECO:0007669"/>
    <property type="project" value="UniProtKB-KW"/>
</dbReference>
<proteinExistence type="inferred from homology"/>
<evidence type="ECO:0000256" key="7">
    <source>
        <dbReference type="ARBA" id="ARBA00040167"/>
    </source>
</evidence>
<dbReference type="STRING" id="1236971.JCM9152_1599"/>
<dbReference type="InterPro" id="IPR036108">
    <property type="entry name" value="4pyrrol_syn_uPrphyn_synt_sf"/>
</dbReference>